<dbReference type="Gene3D" id="1.10.439.10">
    <property type="entry name" value="Penicillin Amidohydrolase, domain 1"/>
    <property type="match status" value="1"/>
</dbReference>
<accession>A0A4R1BP72</accession>
<evidence type="ECO:0000256" key="5">
    <source>
        <dbReference type="PIRSR" id="PIRSR001227-1"/>
    </source>
</evidence>
<dbReference type="EMBL" id="SJZI01000002">
    <property type="protein sequence ID" value="TCJ19258.1"/>
    <property type="molecule type" value="Genomic_DNA"/>
</dbReference>
<evidence type="ECO:0000256" key="2">
    <source>
        <dbReference type="ARBA" id="ARBA00022729"/>
    </source>
</evidence>
<dbReference type="RefSeq" id="WP_131446409.1">
    <property type="nucleotide sequence ID" value="NZ_SJZI01000002.1"/>
</dbReference>
<dbReference type="InterPro" id="IPR029055">
    <property type="entry name" value="Ntn_hydrolases_N"/>
</dbReference>
<name>A0A4R1BP72_9BACT</name>
<dbReference type="GO" id="GO:0016811">
    <property type="term" value="F:hydrolase activity, acting on carbon-nitrogen (but not peptide) bonds, in linear amides"/>
    <property type="evidence" value="ECO:0007669"/>
    <property type="project" value="InterPro"/>
</dbReference>
<dbReference type="InterPro" id="IPR014395">
    <property type="entry name" value="Pen/GL7ACA/AHL_acylase"/>
</dbReference>
<comment type="cofactor">
    <cofactor evidence="6">
        <name>Ca(2+)</name>
        <dbReference type="ChEBI" id="CHEBI:29108"/>
    </cofactor>
    <text evidence="6">Binds 1 Ca(2+) ion per dimer.</text>
</comment>
<comment type="caution">
    <text evidence="7">The sequence shown here is derived from an EMBL/GenBank/DDBJ whole genome shotgun (WGS) entry which is preliminary data.</text>
</comment>
<feature type="binding site" evidence="6">
    <location>
        <position position="358"/>
    </location>
    <ligand>
        <name>Ca(2+)</name>
        <dbReference type="ChEBI" id="CHEBI:29108"/>
    </ligand>
</feature>
<keyword evidence="6" id="KW-0479">Metal-binding</keyword>
<dbReference type="PIRSF" id="PIRSF001227">
    <property type="entry name" value="Pen_acylase"/>
    <property type="match status" value="1"/>
</dbReference>
<dbReference type="Proteomes" id="UP000295334">
    <property type="component" value="Unassembled WGS sequence"/>
</dbReference>
<sequence length="814" mass="91773">MRIVPFLVSAVITGALVFALEHKWKGVPQVGPFLSPQQGFWQNAEPANEDYNANLKLPGLKGKTTVYIDNRLVPHVFADNEEDAYYVQGYLHAKFRLWQMEFQTYAAAGRLSEILGENPDILKYDRSQRRLGMVTGAEATLKAMEADTESKKYFDAYTAGVNAWIDALPSSALPVEYKLLGYRPERWSNLKTALFSKAMAKDLASYERDLEFTNERSVFDLSQIKALYDDLSDSSKPIVPQGTAFAPAGIVPVKPATADSLYFRQDSSLRVRPVGKPDRNNGSNNWAVAGSRTASGAPILCNDPHLNLTLPSIWFEMQLHTPTMNVYGCTFPGAPSVIMGFNDEIAFGTTNAMRDVKDYYAIRFRDNSKKEYWYNGQWTPTQLKIEHIKVAGAPTIYDTVAYTVFGPVSYDASFTNEVSDDRAIAVRWTGQEGSNDPALFFKLNRAANYDQYREAIRGLKTPGQNVIFASKSGDIAIWQQGRFPARWEGQGLFVMPGEDSSFAWQGFIPDEENPHVLNPAEGFVQSANQRPTDGSYPYFIPGNYISPRGVTIHNTLMQLQRATPGQMMALQQSTFNSVAEDAVPLMLRFLDRNAVDPKDVTYYDELARWDFQERAEGRAATIFWSVWDSLKTAFVGDELGRVSEPKVWPDDQKVLELLLRDTANVFVDDIRTPETETLPQLVRRAWAGAAASLHAEEKENNLTWYKHKKAAIRHLLRDALSPFWHRELVVGGSAVTPNAVTQYHGPSWRQVIQLSRQTVAYGIYPGGQSGNPGSRYYDNFTDDWARGRYYPLWMMEATEAKDTRVRWTMTFNPS</sequence>
<dbReference type="PANTHER" id="PTHR34218">
    <property type="entry name" value="PEPTIDASE S45 PENICILLIN AMIDASE"/>
    <property type="match status" value="1"/>
</dbReference>
<dbReference type="Gene3D" id="2.30.120.10">
    <property type="match status" value="1"/>
</dbReference>
<keyword evidence="4" id="KW-0865">Zymogen</keyword>
<protein>
    <submittedName>
        <fullName evidence="7">Penicillin acylase family protein</fullName>
    </submittedName>
</protein>
<keyword evidence="3" id="KW-0378">Hydrolase</keyword>
<dbReference type="PANTHER" id="PTHR34218:SF3">
    <property type="entry name" value="ACYL-HOMOSERINE LACTONE ACYLASE PVDQ"/>
    <property type="match status" value="1"/>
</dbReference>
<comment type="similarity">
    <text evidence="1">Belongs to the peptidase S45 family.</text>
</comment>
<evidence type="ECO:0000256" key="1">
    <source>
        <dbReference type="ARBA" id="ARBA00006586"/>
    </source>
</evidence>
<keyword evidence="8" id="KW-1185">Reference proteome</keyword>
<gene>
    <name evidence="7" type="ORF">EPD60_02240</name>
</gene>
<keyword evidence="2" id="KW-0732">Signal</keyword>
<reference evidence="7 8" key="1">
    <citation type="submission" date="2019-03" db="EMBL/GenBank/DDBJ databases">
        <authorList>
            <person name="Kim M.K.M."/>
        </authorList>
    </citation>
    <scope>NUCLEOTIDE SEQUENCE [LARGE SCALE GENOMIC DNA]</scope>
    <source>
        <strain evidence="7 8">17J68-12</strain>
    </source>
</reference>
<feature type="binding site" evidence="6">
    <location>
        <position position="355"/>
    </location>
    <ligand>
        <name>Ca(2+)</name>
        <dbReference type="ChEBI" id="CHEBI:29108"/>
    </ligand>
</feature>
<dbReference type="Gene3D" id="1.10.1400.10">
    <property type="match status" value="1"/>
</dbReference>
<evidence type="ECO:0000313" key="7">
    <source>
        <dbReference type="EMBL" id="TCJ19258.1"/>
    </source>
</evidence>
<evidence type="ECO:0000313" key="8">
    <source>
        <dbReference type="Proteomes" id="UP000295334"/>
    </source>
</evidence>
<dbReference type="Pfam" id="PF01804">
    <property type="entry name" value="Penicil_amidase"/>
    <property type="match status" value="1"/>
</dbReference>
<evidence type="ECO:0000256" key="3">
    <source>
        <dbReference type="ARBA" id="ARBA00022801"/>
    </source>
</evidence>
<dbReference type="InterPro" id="IPR002692">
    <property type="entry name" value="S45"/>
</dbReference>
<evidence type="ECO:0000256" key="4">
    <source>
        <dbReference type="ARBA" id="ARBA00023145"/>
    </source>
</evidence>
<dbReference type="Gene3D" id="3.60.20.10">
    <property type="entry name" value="Glutamine Phosphoribosylpyrophosphate, subunit 1, domain 1"/>
    <property type="match status" value="1"/>
</dbReference>
<organism evidence="7 8">
    <name type="scientific">Flaviaesturariibacter flavus</name>
    <dbReference type="NCBI Taxonomy" id="2502780"/>
    <lineage>
        <taxon>Bacteria</taxon>
        <taxon>Pseudomonadati</taxon>
        <taxon>Bacteroidota</taxon>
        <taxon>Chitinophagia</taxon>
        <taxon>Chitinophagales</taxon>
        <taxon>Chitinophagaceae</taxon>
        <taxon>Flaviaestuariibacter</taxon>
    </lineage>
</organism>
<dbReference type="GO" id="GO:0046872">
    <property type="term" value="F:metal ion binding"/>
    <property type="evidence" value="ECO:0007669"/>
    <property type="project" value="UniProtKB-KW"/>
</dbReference>
<evidence type="ECO:0000256" key="6">
    <source>
        <dbReference type="PIRSR" id="PIRSR001227-2"/>
    </source>
</evidence>
<keyword evidence="6" id="KW-0106">Calcium</keyword>
<dbReference type="AlphaFoldDB" id="A0A4R1BP72"/>
<dbReference type="SUPFAM" id="SSF56235">
    <property type="entry name" value="N-terminal nucleophile aminohydrolases (Ntn hydrolases)"/>
    <property type="match status" value="1"/>
</dbReference>
<dbReference type="CDD" id="cd03747">
    <property type="entry name" value="Ntn_PGA_like"/>
    <property type="match status" value="1"/>
</dbReference>
<dbReference type="GO" id="GO:0017000">
    <property type="term" value="P:antibiotic biosynthetic process"/>
    <property type="evidence" value="ECO:0007669"/>
    <property type="project" value="InterPro"/>
</dbReference>
<proteinExistence type="inferred from homology"/>
<dbReference type="OrthoDB" id="9759796at2"/>
<dbReference type="InterPro" id="IPR043146">
    <property type="entry name" value="Penicillin_amidase_N_B-knob"/>
</dbReference>
<dbReference type="InterPro" id="IPR023343">
    <property type="entry name" value="Penicillin_amidase_dom1"/>
</dbReference>
<dbReference type="InterPro" id="IPR043147">
    <property type="entry name" value="Penicillin_amidase_A-knob"/>
</dbReference>
<feature type="active site" description="Nucleophile" evidence="5">
    <location>
        <position position="283"/>
    </location>
</feature>